<feature type="transmembrane region" description="Helical" evidence="2">
    <location>
        <begin position="265"/>
        <end position="288"/>
    </location>
</feature>
<dbReference type="STRING" id="48709.A0A1D2NIC4"/>
<feature type="transmembrane region" description="Helical" evidence="2">
    <location>
        <begin position="181"/>
        <end position="200"/>
    </location>
</feature>
<feature type="transmembrane region" description="Helical" evidence="2">
    <location>
        <begin position="154"/>
        <end position="175"/>
    </location>
</feature>
<dbReference type="Proteomes" id="UP000094527">
    <property type="component" value="Unassembled WGS sequence"/>
</dbReference>
<evidence type="ECO:0000313" key="5">
    <source>
        <dbReference type="Proteomes" id="UP000094527"/>
    </source>
</evidence>
<name>A0A1D2NIC4_ORCCI</name>
<feature type="compositionally biased region" description="Basic and acidic residues" evidence="1">
    <location>
        <begin position="7"/>
        <end position="23"/>
    </location>
</feature>
<protein>
    <submittedName>
        <fullName evidence="4">Solute carrier family 35 member G2</fullName>
    </submittedName>
</protein>
<feature type="transmembrane region" description="Helical" evidence="2">
    <location>
        <begin position="113"/>
        <end position="134"/>
    </location>
</feature>
<gene>
    <name evidence="4" type="ORF">Ocin01_01679</name>
</gene>
<dbReference type="SUPFAM" id="SSF103481">
    <property type="entry name" value="Multidrug resistance efflux transporter EmrE"/>
    <property type="match status" value="2"/>
</dbReference>
<dbReference type="InterPro" id="IPR000620">
    <property type="entry name" value="EamA_dom"/>
</dbReference>
<feature type="transmembrane region" description="Helical" evidence="2">
    <location>
        <begin position="236"/>
        <end position="258"/>
    </location>
</feature>
<keyword evidence="5" id="KW-1185">Reference proteome</keyword>
<proteinExistence type="predicted"/>
<dbReference type="OrthoDB" id="306876at2759"/>
<organism evidence="4 5">
    <name type="scientific">Orchesella cincta</name>
    <name type="common">Springtail</name>
    <name type="synonym">Podura cincta</name>
    <dbReference type="NCBI Taxonomy" id="48709"/>
    <lineage>
        <taxon>Eukaryota</taxon>
        <taxon>Metazoa</taxon>
        <taxon>Ecdysozoa</taxon>
        <taxon>Arthropoda</taxon>
        <taxon>Hexapoda</taxon>
        <taxon>Collembola</taxon>
        <taxon>Entomobryomorpha</taxon>
        <taxon>Entomobryoidea</taxon>
        <taxon>Orchesellidae</taxon>
        <taxon>Orchesellinae</taxon>
        <taxon>Orchesella</taxon>
    </lineage>
</organism>
<comment type="caution">
    <text evidence="4">The sequence shown here is derived from an EMBL/GenBank/DDBJ whole genome shotgun (WGS) entry which is preliminary data.</text>
</comment>
<dbReference type="InterPro" id="IPR037185">
    <property type="entry name" value="EmrE-like"/>
</dbReference>
<evidence type="ECO:0000313" key="4">
    <source>
        <dbReference type="EMBL" id="ODN05020.1"/>
    </source>
</evidence>
<evidence type="ECO:0000259" key="3">
    <source>
        <dbReference type="Pfam" id="PF00892"/>
    </source>
</evidence>
<dbReference type="EMBL" id="LJIJ01000031">
    <property type="protein sequence ID" value="ODN05020.1"/>
    <property type="molecule type" value="Genomic_DNA"/>
</dbReference>
<feature type="transmembrane region" description="Helical" evidence="2">
    <location>
        <begin position="323"/>
        <end position="342"/>
    </location>
</feature>
<accession>A0A1D2NIC4</accession>
<reference evidence="4 5" key="1">
    <citation type="journal article" date="2016" name="Genome Biol. Evol.">
        <title>Gene Family Evolution Reflects Adaptation to Soil Environmental Stressors in the Genome of the Collembolan Orchesella cincta.</title>
        <authorList>
            <person name="Faddeeva-Vakhrusheva A."/>
            <person name="Derks M.F."/>
            <person name="Anvar S.Y."/>
            <person name="Agamennone V."/>
            <person name="Suring W."/>
            <person name="Smit S."/>
            <person name="van Straalen N.M."/>
            <person name="Roelofs D."/>
        </authorList>
    </citation>
    <scope>NUCLEOTIDE SEQUENCE [LARGE SCALE GENOMIC DNA]</scope>
    <source>
        <tissue evidence="4">Mixed pool</tissue>
    </source>
</reference>
<sequence>MSYQKLENIDERNQENDAPKRDSAGSGKKVSIISIVSVKNAGSEAVKTAPSYPLASQAALLYHDPTILEKKSWLQRFKGLLAILIATAILALNPQILYYEQELYGDEYSKSNFLMWMYGLYLVQNIIPCTFAAYFDSDSMHKPFKKNPKLWIAFVLRGMCGSVVLLLIFGAVRYFHRTAPIAIIMAMAPLFVYINAFFVLKEKIGWITVLNAVIALAGVVVMNLNEGFVLNENTWIGTLMAFLAMYLLSWVTVLVRILKDVHPLVVNLSFGIFGMTVQGLISFFTGTIKPFKDGVSLLLCLSIATCATFGNVGYNIALRNEQAGIVALVRTTEVIFSFVYQYLFFNIPPKAENIYGAILVMFGVVSVTLRKIVKESEEHSKLRKYFFFLLY</sequence>
<feature type="domain" description="EamA" evidence="3">
    <location>
        <begin position="140"/>
        <end position="223"/>
    </location>
</feature>
<dbReference type="AlphaFoldDB" id="A0A1D2NIC4"/>
<dbReference type="Pfam" id="PF00892">
    <property type="entry name" value="EamA"/>
    <property type="match status" value="2"/>
</dbReference>
<evidence type="ECO:0000256" key="1">
    <source>
        <dbReference type="SAM" id="MobiDB-lite"/>
    </source>
</evidence>
<keyword evidence="2" id="KW-1133">Transmembrane helix</keyword>
<dbReference type="GO" id="GO:0016020">
    <property type="term" value="C:membrane"/>
    <property type="evidence" value="ECO:0007669"/>
    <property type="project" value="InterPro"/>
</dbReference>
<dbReference type="PANTHER" id="PTHR22911:SF137">
    <property type="entry name" value="SOLUTE CARRIER FAMILY 35 MEMBER G2-RELATED"/>
    <property type="match status" value="1"/>
</dbReference>
<feature type="transmembrane region" description="Helical" evidence="2">
    <location>
        <begin position="354"/>
        <end position="373"/>
    </location>
</feature>
<feature type="domain" description="EamA" evidence="3">
    <location>
        <begin position="236"/>
        <end position="368"/>
    </location>
</feature>
<evidence type="ECO:0000256" key="2">
    <source>
        <dbReference type="SAM" id="Phobius"/>
    </source>
</evidence>
<feature type="transmembrane region" description="Helical" evidence="2">
    <location>
        <begin position="79"/>
        <end position="98"/>
    </location>
</feature>
<dbReference type="PANTHER" id="PTHR22911">
    <property type="entry name" value="ACYL-MALONYL CONDENSING ENZYME-RELATED"/>
    <property type="match status" value="1"/>
</dbReference>
<keyword evidence="2" id="KW-0812">Transmembrane</keyword>
<feature type="transmembrane region" description="Helical" evidence="2">
    <location>
        <begin position="207"/>
        <end position="224"/>
    </location>
</feature>
<feature type="transmembrane region" description="Helical" evidence="2">
    <location>
        <begin position="294"/>
        <end position="316"/>
    </location>
</feature>
<keyword evidence="2" id="KW-0472">Membrane</keyword>
<feature type="region of interest" description="Disordered" evidence="1">
    <location>
        <begin position="1"/>
        <end position="25"/>
    </location>
</feature>